<evidence type="ECO:0000256" key="2">
    <source>
        <dbReference type="ARBA" id="ARBA00022840"/>
    </source>
</evidence>
<evidence type="ECO:0000313" key="3">
    <source>
        <dbReference type="EMBL" id="KAK1350690.1"/>
    </source>
</evidence>
<dbReference type="Pfam" id="PF00012">
    <property type="entry name" value="HSP70"/>
    <property type="match status" value="1"/>
</dbReference>
<evidence type="ECO:0000256" key="1">
    <source>
        <dbReference type="ARBA" id="ARBA00022741"/>
    </source>
</evidence>
<proteinExistence type="predicted"/>
<dbReference type="GO" id="GO:0005524">
    <property type="term" value="F:ATP binding"/>
    <property type="evidence" value="ECO:0007669"/>
    <property type="project" value="UniProtKB-KW"/>
</dbReference>
<reference evidence="3" key="2">
    <citation type="submission" date="2023-05" db="EMBL/GenBank/DDBJ databases">
        <authorList>
            <person name="Schelkunov M.I."/>
        </authorList>
    </citation>
    <scope>NUCLEOTIDE SEQUENCE</scope>
    <source>
        <strain evidence="3">Hsosn_3</strain>
        <tissue evidence="3">Leaf</tissue>
    </source>
</reference>
<keyword evidence="1" id="KW-0547">Nucleotide-binding</keyword>
<dbReference type="Proteomes" id="UP001237642">
    <property type="component" value="Unassembled WGS sequence"/>
</dbReference>
<dbReference type="EMBL" id="JAUIZM010000057">
    <property type="protein sequence ID" value="KAK1350690.1"/>
    <property type="molecule type" value="Genomic_DNA"/>
</dbReference>
<dbReference type="InterPro" id="IPR043129">
    <property type="entry name" value="ATPase_NBD"/>
</dbReference>
<accession>A0AAD8LWW8</accession>
<dbReference type="InterPro" id="IPR013126">
    <property type="entry name" value="Hsp_70_fam"/>
</dbReference>
<sequence length="175" mass="19942">MAKKDGVAVGIDLGTTYSCVGVWQHDRVEIIANDQGNRTTPSCVAFSDTERFIGDAAKNQAALNPVNTIFDAKRYAVLKSYLNFLWLVLKSKIYHFFPVSYFQLAEQTFFRETPLTNYKIILKDTEEFVKALYKRERVINLDESERPLNLNSSANPFRNMDGLAYSSLTERLPLA</sequence>
<protein>
    <recommendedName>
        <fullName evidence="5">Heat shock protein 70</fullName>
    </recommendedName>
</protein>
<dbReference type="InterPro" id="IPR018181">
    <property type="entry name" value="Heat_shock_70_CS"/>
</dbReference>
<dbReference type="PROSITE" id="PS00297">
    <property type="entry name" value="HSP70_1"/>
    <property type="match status" value="1"/>
</dbReference>
<keyword evidence="4" id="KW-1185">Reference proteome</keyword>
<dbReference type="PRINTS" id="PR00301">
    <property type="entry name" value="HEATSHOCK70"/>
</dbReference>
<keyword evidence="2" id="KW-0067">ATP-binding</keyword>
<reference evidence="3" key="1">
    <citation type="submission" date="2023-02" db="EMBL/GenBank/DDBJ databases">
        <title>Genome of toxic invasive species Heracleum sosnowskyi carries increased number of genes despite the absence of recent whole-genome duplications.</title>
        <authorList>
            <person name="Schelkunov M."/>
            <person name="Shtratnikova V."/>
            <person name="Makarenko M."/>
            <person name="Klepikova A."/>
            <person name="Omelchenko D."/>
            <person name="Novikova G."/>
            <person name="Obukhova E."/>
            <person name="Bogdanov V."/>
            <person name="Penin A."/>
            <person name="Logacheva M."/>
        </authorList>
    </citation>
    <scope>NUCLEOTIDE SEQUENCE</scope>
    <source>
        <strain evidence="3">Hsosn_3</strain>
        <tissue evidence="3">Leaf</tissue>
    </source>
</reference>
<gene>
    <name evidence="3" type="ORF">POM88_054561</name>
</gene>
<dbReference type="GO" id="GO:0140662">
    <property type="term" value="F:ATP-dependent protein folding chaperone"/>
    <property type="evidence" value="ECO:0007669"/>
    <property type="project" value="InterPro"/>
</dbReference>
<organism evidence="3 4">
    <name type="scientific">Heracleum sosnowskyi</name>
    <dbReference type="NCBI Taxonomy" id="360622"/>
    <lineage>
        <taxon>Eukaryota</taxon>
        <taxon>Viridiplantae</taxon>
        <taxon>Streptophyta</taxon>
        <taxon>Embryophyta</taxon>
        <taxon>Tracheophyta</taxon>
        <taxon>Spermatophyta</taxon>
        <taxon>Magnoliopsida</taxon>
        <taxon>eudicotyledons</taxon>
        <taxon>Gunneridae</taxon>
        <taxon>Pentapetalae</taxon>
        <taxon>asterids</taxon>
        <taxon>campanulids</taxon>
        <taxon>Apiales</taxon>
        <taxon>Apiaceae</taxon>
        <taxon>Apioideae</taxon>
        <taxon>apioid superclade</taxon>
        <taxon>Tordylieae</taxon>
        <taxon>Tordyliinae</taxon>
        <taxon>Heracleum</taxon>
    </lineage>
</organism>
<evidence type="ECO:0000313" key="4">
    <source>
        <dbReference type="Proteomes" id="UP001237642"/>
    </source>
</evidence>
<dbReference type="PANTHER" id="PTHR19375">
    <property type="entry name" value="HEAT SHOCK PROTEIN 70KDA"/>
    <property type="match status" value="1"/>
</dbReference>
<name>A0AAD8LWW8_9APIA</name>
<dbReference type="AlphaFoldDB" id="A0AAD8LWW8"/>
<dbReference type="SUPFAM" id="SSF53067">
    <property type="entry name" value="Actin-like ATPase domain"/>
    <property type="match status" value="1"/>
</dbReference>
<dbReference type="FunFam" id="3.30.420.40:FF:000542">
    <property type="entry name" value="Heat shock cognate 71 kDa protein"/>
    <property type="match status" value="1"/>
</dbReference>
<comment type="caution">
    <text evidence="3">The sequence shown here is derived from an EMBL/GenBank/DDBJ whole genome shotgun (WGS) entry which is preliminary data.</text>
</comment>
<dbReference type="Gene3D" id="3.30.420.40">
    <property type="match status" value="1"/>
</dbReference>
<evidence type="ECO:0008006" key="5">
    <source>
        <dbReference type="Google" id="ProtNLM"/>
    </source>
</evidence>